<feature type="transmembrane region" description="Helical" evidence="5">
    <location>
        <begin position="276"/>
        <end position="293"/>
    </location>
</feature>
<dbReference type="InterPro" id="IPR036259">
    <property type="entry name" value="MFS_trans_sf"/>
</dbReference>
<dbReference type="PANTHER" id="PTHR23537:SF1">
    <property type="entry name" value="SUGAR TRANSPORTER"/>
    <property type="match status" value="1"/>
</dbReference>
<dbReference type="GO" id="GO:0022857">
    <property type="term" value="F:transmembrane transporter activity"/>
    <property type="evidence" value="ECO:0007669"/>
    <property type="project" value="InterPro"/>
</dbReference>
<keyword evidence="8" id="KW-1185">Reference proteome</keyword>
<feature type="transmembrane region" description="Helical" evidence="5">
    <location>
        <begin position="299"/>
        <end position="320"/>
    </location>
</feature>
<comment type="caution">
    <text evidence="7">The sequence shown here is derived from an EMBL/GenBank/DDBJ whole genome shotgun (WGS) entry which is preliminary data.</text>
</comment>
<name>A0A7Y9DUN5_9PSEU</name>
<dbReference type="Pfam" id="PF06779">
    <property type="entry name" value="MFS_4"/>
    <property type="match status" value="1"/>
</dbReference>
<feature type="transmembrane region" description="Helical" evidence="5">
    <location>
        <begin position="141"/>
        <end position="164"/>
    </location>
</feature>
<dbReference type="EMBL" id="JACCBN010000001">
    <property type="protein sequence ID" value="NYD35729.1"/>
    <property type="molecule type" value="Genomic_DNA"/>
</dbReference>
<keyword evidence="3 5" id="KW-1133">Transmembrane helix</keyword>
<protein>
    <submittedName>
        <fullName evidence="7">Putative MFS family arabinose efflux permease</fullName>
    </submittedName>
</protein>
<dbReference type="GO" id="GO:0005886">
    <property type="term" value="C:plasma membrane"/>
    <property type="evidence" value="ECO:0007669"/>
    <property type="project" value="UniProtKB-SubCell"/>
</dbReference>
<gene>
    <name evidence="7" type="ORF">BJ983_001831</name>
</gene>
<feature type="domain" description="Major facilitator superfamily (MFS) profile" evidence="6">
    <location>
        <begin position="14"/>
        <end position="384"/>
    </location>
</feature>
<sequence length="392" mass="38715">MSTPTVAARPRPGPAVAAGAAAFAAAMGVGRFVFTPIVPVMRAGTGLTTAEVGLLASANYLGYLVGCVLAVAPLVRRRRGAFLTAGLVLTVVTLAVMPLSADFGVWAVARGVSGIASAFAFVTAADLVLTLLRRQDRDDLAGWVFGGVGAGIALSGLVTPVAAAVGGWTATWWTAAVLALALGLLAVRLARLPAVEDEGVADGPPPRTALLVALGVAYFLEGAGYIITGTFLVDVATDIGPSWVAAGSWTIAGLAGVPSCVLWARVAARHGRGPTLLAALAVQAVGLALPAVVASPVAVVVSAVVFGGTFIGIVMLTLPLARTLAGRGAGPVVAGFSALYGVGQVVGPVLVAVVSGDDARPALALGGALVVAATVVAVAPARFGTRTGSLPG</sequence>
<evidence type="ECO:0000256" key="1">
    <source>
        <dbReference type="ARBA" id="ARBA00004651"/>
    </source>
</evidence>
<dbReference type="SUPFAM" id="SSF103473">
    <property type="entry name" value="MFS general substrate transporter"/>
    <property type="match status" value="1"/>
</dbReference>
<feature type="transmembrane region" description="Helical" evidence="5">
    <location>
        <begin position="362"/>
        <end position="381"/>
    </location>
</feature>
<organism evidence="7 8">
    <name type="scientific">Actinomycetospora corticicola</name>
    <dbReference type="NCBI Taxonomy" id="663602"/>
    <lineage>
        <taxon>Bacteria</taxon>
        <taxon>Bacillati</taxon>
        <taxon>Actinomycetota</taxon>
        <taxon>Actinomycetes</taxon>
        <taxon>Pseudonocardiales</taxon>
        <taxon>Pseudonocardiaceae</taxon>
        <taxon>Actinomycetospora</taxon>
    </lineage>
</organism>
<dbReference type="PANTHER" id="PTHR23537">
    <property type="match status" value="1"/>
</dbReference>
<proteinExistence type="predicted"/>
<dbReference type="InterPro" id="IPR020846">
    <property type="entry name" value="MFS_dom"/>
</dbReference>
<evidence type="ECO:0000259" key="6">
    <source>
        <dbReference type="PROSITE" id="PS50850"/>
    </source>
</evidence>
<feature type="transmembrane region" description="Helical" evidence="5">
    <location>
        <begin position="107"/>
        <end position="129"/>
    </location>
</feature>
<dbReference type="Gene3D" id="1.20.1250.20">
    <property type="entry name" value="MFS general substrate transporter like domains"/>
    <property type="match status" value="2"/>
</dbReference>
<feature type="transmembrane region" description="Helical" evidence="5">
    <location>
        <begin position="332"/>
        <end position="356"/>
    </location>
</feature>
<dbReference type="AlphaFoldDB" id="A0A7Y9DUN5"/>
<feature type="transmembrane region" description="Helical" evidence="5">
    <location>
        <begin position="210"/>
        <end position="231"/>
    </location>
</feature>
<evidence type="ECO:0000256" key="2">
    <source>
        <dbReference type="ARBA" id="ARBA00022692"/>
    </source>
</evidence>
<reference evidence="7 8" key="1">
    <citation type="submission" date="2020-07" db="EMBL/GenBank/DDBJ databases">
        <title>Sequencing the genomes of 1000 actinobacteria strains.</title>
        <authorList>
            <person name="Klenk H.-P."/>
        </authorList>
    </citation>
    <scope>NUCLEOTIDE SEQUENCE [LARGE SCALE GENOMIC DNA]</scope>
    <source>
        <strain evidence="7 8">DSM 45772</strain>
    </source>
</reference>
<evidence type="ECO:0000313" key="8">
    <source>
        <dbReference type="Proteomes" id="UP000535890"/>
    </source>
</evidence>
<dbReference type="RefSeq" id="WP_179793521.1">
    <property type="nucleotide sequence ID" value="NZ_BAABHP010000017.1"/>
</dbReference>
<dbReference type="PROSITE" id="PS50850">
    <property type="entry name" value="MFS"/>
    <property type="match status" value="1"/>
</dbReference>
<accession>A0A7Y9DUN5</accession>
<evidence type="ECO:0000256" key="5">
    <source>
        <dbReference type="SAM" id="Phobius"/>
    </source>
</evidence>
<evidence type="ECO:0000256" key="4">
    <source>
        <dbReference type="ARBA" id="ARBA00023136"/>
    </source>
</evidence>
<comment type="subcellular location">
    <subcellularLocation>
        <location evidence="1">Cell membrane</location>
        <topology evidence="1">Multi-pass membrane protein</topology>
    </subcellularLocation>
</comment>
<dbReference type="InterPro" id="IPR010645">
    <property type="entry name" value="MFS_4"/>
</dbReference>
<keyword evidence="4 5" id="KW-0472">Membrane</keyword>
<feature type="transmembrane region" description="Helical" evidence="5">
    <location>
        <begin position="170"/>
        <end position="190"/>
    </location>
</feature>
<feature type="transmembrane region" description="Helical" evidence="5">
    <location>
        <begin position="54"/>
        <end position="75"/>
    </location>
</feature>
<feature type="transmembrane region" description="Helical" evidence="5">
    <location>
        <begin position="243"/>
        <end position="264"/>
    </location>
</feature>
<dbReference type="Proteomes" id="UP000535890">
    <property type="component" value="Unassembled WGS sequence"/>
</dbReference>
<feature type="transmembrane region" description="Helical" evidence="5">
    <location>
        <begin position="12"/>
        <end position="34"/>
    </location>
</feature>
<evidence type="ECO:0000256" key="3">
    <source>
        <dbReference type="ARBA" id="ARBA00022989"/>
    </source>
</evidence>
<feature type="transmembrane region" description="Helical" evidence="5">
    <location>
        <begin position="82"/>
        <end position="101"/>
    </location>
</feature>
<keyword evidence="2 5" id="KW-0812">Transmembrane</keyword>
<evidence type="ECO:0000313" key="7">
    <source>
        <dbReference type="EMBL" id="NYD35729.1"/>
    </source>
</evidence>